<feature type="transmembrane region" description="Helical" evidence="1">
    <location>
        <begin position="126"/>
        <end position="148"/>
    </location>
</feature>
<evidence type="ECO:0000313" key="3">
    <source>
        <dbReference type="Proteomes" id="UP000013167"/>
    </source>
</evidence>
<keyword evidence="3" id="KW-1185">Reference proteome</keyword>
<accession>N0E5A9</accession>
<evidence type="ECO:0000256" key="1">
    <source>
        <dbReference type="SAM" id="Phobius"/>
    </source>
</evidence>
<evidence type="ECO:0000313" key="2">
    <source>
        <dbReference type="EMBL" id="CCH70414.1"/>
    </source>
</evidence>
<feature type="transmembrane region" description="Helical" evidence="1">
    <location>
        <begin position="45"/>
        <end position="68"/>
    </location>
</feature>
<sequence>MSRGPWRPIVLGCLGLLVLAVAWLGVMYARIITDPSPSTDPHGYVRLFMVPVLVVAAVMAGFALWAALEVMRGRRRGWTTAIVLGCITTAAAAGELVVAGMTMALLTSDAMGTGTPGVTPPSLGSTSVLLVPGLVGLAVGLGMVLSGLRGQRALSPPQPAVWR</sequence>
<dbReference type="RefSeq" id="WP_010850263.1">
    <property type="nucleotide sequence ID" value="NZ_HF570956.1"/>
</dbReference>
<name>N0E5A9_9MICO</name>
<dbReference type="Proteomes" id="UP000013167">
    <property type="component" value="Unassembled WGS sequence"/>
</dbReference>
<comment type="caution">
    <text evidence="2">The sequence shown here is derived from an EMBL/GenBank/DDBJ whole genome shotgun (WGS) entry which is preliminary data.</text>
</comment>
<keyword evidence="1" id="KW-0472">Membrane</keyword>
<organism evidence="2 3">
    <name type="scientific">Phycicoccus elongatus Lp2</name>
    <dbReference type="NCBI Taxonomy" id="1193181"/>
    <lineage>
        <taxon>Bacteria</taxon>
        <taxon>Bacillati</taxon>
        <taxon>Actinomycetota</taxon>
        <taxon>Actinomycetes</taxon>
        <taxon>Micrococcales</taxon>
        <taxon>Intrasporangiaceae</taxon>
        <taxon>Phycicoccus</taxon>
    </lineage>
</organism>
<gene>
    <name evidence="2" type="ORF">BN10_570021</name>
</gene>
<keyword evidence="1" id="KW-0812">Transmembrane</keyword>
<reference evidence="2 3" key="1">
    <citation type="journal article" date="2013" name="ISME J.">
        <title>A metabolic model for members of the genus Tetrasphaera involved in enhanced biological phosphorus removal.</title>
        <authorList>
            <person name="Kristiansen R."/>
            <person name="Nguyen H.T.T."/>
            <person name="Saunders A.M."/>
            <person name="Nielsen J.L."/>
            <person name="Wimmer R."/>
            <person name="Le V.Q."/>
            <person name="McIlroy S.J."/>
            <person name="Petrovski S."/>
            <person name="Seviour R.J."/>
            <person name="Calteau A."/>
            <person name="Nielsen K.L."/>
            <person name="Nielsen P.H."/>
        </authorList>
    </citation>
    <scope>NUCLEOTIDE SEQUENCE [LARGE SCALE GENOMIC DNA]</scope>
    <source>
        <strain evidence="2 3">Lp2</strain>
    </source>
</reference>
<feature type="transmembrane region" description="Helical" evidence="1">
    <location>
        <begin position="80"/>
        <end position="106"/>
    </location>
</feature>
<protein>
    <submittedName>
        <fullName evidence="2">Uncharacterized protein</fullName>
    </submittedName>
</protein>
<proteinExistence type="predicted"/>
<dbReference type="EMBL" id="CAIZ01000127">
    <property type="protein sequence ID" value="CCH70414.1"/>
    <property type="molecule type" value="Genomic_DNA"/>
</dbReference>
<dbReference type="HOGENOM" id="CLU_1626261_0_0_11"/>
<keyword evidence="1" id="KW-1133">Transmembrane helix</keyword>
<dbReference type="STRING" id="1193181.BN10_570021"/>
<dbReference type="AlphaFoldDB" id="N0E5A9"/>